<feature type="binding site" evidence="1">
    <location>
        <position position="43"/>
    </location>
    <ligand>
        <name>substrate</name>
    </ligand>
</feature>
<keyword evidence="3" id="KW-1185">Reference proteome</keyword>
<comment type="pathway">
    <text evidence="1">Cofactor biosynthesis; biotin biosynthesis; biotin from 7,8-diaminononanoate: step 1/2.</text>
</comment>
<gene>
    <name evidence="1 2" type="primary">bioD</name>
    <name evidence="2" type="ORF">H1164_10515</name>
</gene>
<keyword evidence="1" id="KW-0460">Magnesium</keyword>
<dbReference type="InterPro" id="IPR027417">
    <property type="entry name" value="P-loop_NTPase"/>
</dbReference>
<keyword evidence="1" id="KW-0067">ATP-binding</keyword>
<feature type="binding site" evidence="1">
    <location>
        <position position="18"/>
    </location>
    <ligand>
        <name>Mg(2+)</name>
        <dbReference type="ChEBI" id="CHEBI:18420"/>
    </ligand>
</feature>
<feature type="binding site" evidence="1">
    <location>
        <begin position="114"/>
        <end position="117"/>
    </location>
    <ligand>
        <name>ATP</name>
        <dbReference type="ChEBI" id="CHEBI:30616"/>
    </ligand>
</feature>
<dbReference type="PIRSF" id="PIRSF006755">
    <property type="entry name" value="DTB_synth"/>
    <property type="match status" value="1"/>
</dbReference>
<dbReference type="InterPro" id="IPR004472">
    <property type="entry name" value="DTB_synth_BioD"/>
</dbReference>
<name>A0A7W2AIW7_9BACL</name>
<evidence type="ECO:0000256" key="1">
    <source>
        <dbReference type="HAMAP-Rule" id="MF_00336"/>
    </source>
</evidence>
<sequence length="237" mass="25064">MSGNGLFITATGTGIGKTMVTAGLALALADQGIDVGVMKPVQSGGEPDDPGSDGMRLKAWTGVTDRLQEIVVYNFSLPVAPGLAAELAGEEIEVDRILAALKMLQQKHEVILVEGAGGWVVPLGREWTMADLAVQIGWPVLIVAHPQLGTINHTALTASAIRQRGLRIAGVVLNGLKPGVDDPSIPHNPRLIERFAGVPVWGTVPWIEGGLTATKIKKVFLQHVDIKKWISTLKTGG</sequence>
<organism evidence="2 3">
    <name type="scientific">Thermoactinomyces daqus</name>
    <dbReference type="NCBI Taxonomy" id="1329516"/>
    <lineage>
        <taxon>Bacteria</taxon>
        <taxon>Bacillati</taxon>
        <taxon>Bacillota</taxon>
        <taxon>Bacilli</taxon>
        <taxon>Bacillales</taxon>
        <taxon>Thermoactinomycetaceae</taxon>
        <taxon>Thermoactinomyces</taxon>
    </lineage>
</organism>
<evidence type="ECO:0000313" key="2">
    <source>
        <dbReference type="EMBL" id="MBA4543328.1"/>
    </source>
</evidence>
<keyword evidence="1" id="KW-0963">Cytoplasm</keyword>
<feature type="binding site" evidence="1">
    <location>
        <begin position="205"/>
        <end position="207"/>
    </location>
    <ligand>
        <name>ATP</name>
        <dbReference type="ChEBI" id="CHEBI:30616"/>
    </ligand>
</feature>
<dbReference type="OrthoDB" id="9802097at2"/>
<comment type="subunit">
    <text evidence="1">Homodimer.</text>
</comment>
<comment type="cofactor">
    <cofactor evidence="1">
        <name>Mg(2+)</name>
        <dbReference type="ChEBI" id="CHEBI:18420"/>
    </cofactor>
</comment>
<dbReference type="UniPathway" id="UPA00078">
    <property type="reaction ID" value="UER00161"/>
</dbReference>
<accession>A0A7W2AIW7</accession>
<dbReference type="SUPFAM" id="SSF52540">
    <property type="entry name" value="P-loop containing nucleoside triphosphate hydrolases"/>
    <property type="match status" value="1"/>
</dbReference>
<comment type="function">
    <text evidence="1">Catalyzes a mechanistically unusual reaction, the ATP-dependent insertion of CO2 between the N7 and N8 nitrogen atoms of 7,8-diaminopelargonic acid (DAPA, also called 7,8-diammoniononanoate) to form a ureido ring.</text>
</comment>
<dbReference type="RefSeq" id="WP_033100049.1">
    <property type="nucleotide sequence ID" value="NZ_JACEIP010000014.1"/>
</dbReference>
<evidence type="ECO:0000313" key="3">
    <source>
        <dbReference type="Proteomes" id="UP000530514"/>
    </source>
</evidence>
<feature type="active site" evidence="1">
    <location>
        <position position="39"/>
    </location>
</feature>
<dbReference type="Proteomes" id="UP000530514">
    <property type="component" value="Unassembled WGS sequence"/>
</dbReference>
<dbReference type="GO" id="GO:0000287">
    <property type="term" value="F:magnesium ion binding"/>
    <property type="evidence" value="ECO:0007669"/>
    <property type="project" value="UniProtKB-UniRule"/>
</dbReference>
<feature type="binding site" evidence="1">
    <location>
        <position position="53"/>
    </location>
    <ligand>
        <name>Mg(2+)</name>
        <dbReference type="ChEBI" id="CHEBI:18420"/>
    </ligand>
</feature>
<dbReference type="Gene3D" id="3.40.50.300">
    <property type="entry name" value="P-loop containing nucleotide triphosphate hydrolases"/>
    <property type="match status" value="1"/>
</dbReference>
<dbReference type="CDD" id="cd03109">
    <property type="entry name" value="DTBS"/>
    <property type="match status" value="1"/>
</dbReference>
<dbReference type="EMBL" id="JACEIP010000014">
    <property type="protein sequence ID" value="MBA4543328.1"/>
    <property type="molecule type" value="Genomic_DNA"/>
</dbReference>
<comment type="subcellular location">
    <subcellularLocation>
        <location evidence="1">Cytoplasm</location>
    </subcellularLocation>
</comment>
<comment type="similarity">
    <text evidence="1">Belongs to the dethiobiotin synthetase family.</text>
</comment>
<dbReference type="HAMAP" id="MF_00336">
    <property type="entry name" value="BioD"/>
    <property type="match status" value="1"/>
</dbReference>
<dbReference type="GO" id="GO:0005829">
    <property type="term" value="C:cytosol"/>
    <property type="evidence" value="ECO:0007669"/>
    <property type="project" value="TreeGrafter"/>
</dbReference>
<comment type="caution">
    <text evidence="2">The sequence shown here is derived from an EMBL/GenBank/DDBJ whole genome shotgun (WGS) entry which is preliminary data.</text>
</comment>
<dbReference type="PANTHER" id="PTHR43210">
    <property type="entry name" value="DETHIOBIOTIN SYNTHETASE"/>
    <property type="match status" value="1"/>
</dbReference>
<protein>
    <recommendedName>
        <fullName evidence="1">ATP-dependent dethiobiotin synthetase BioD</fullName>
        <ecNumber evidence="1">6.3.3.3</ecNumber>
    </recommendedName>
    <alternativeName>
        <fullName evidence="1">DTB synthetase</fullName>
        <shortName evidence="1">DTBS</shortName>
    </alternativeName>
    <alternativeName>
        <fullName evidence="1">Dethiobiotin synthase</fullName>
    </alternativeName>
</protein>
<dbReference type="Pfam" id="PF13500">
    <property type="entry name" value="AAA_26"/>
    <property type="match status" value="1"/>
</dbReference>
<keyword evidence="1" id="KW-0547">Nucleotide-binding</keyword>
<keyword evidence="1" id="KW-0479">Metal-binding</keyword>
<keyword evidence="1 2" id="KW-0436">Ligase</keyword>
<dbReference type="GO" id="GO:0005524">
    <property type="term" value="F:ATP binding"/>
    <property type="evidence" value="ECO:0007669"/>
    <property type="project" value="UniProtKB-UniRule"/>
</dbReference>
<feature type="binding site" evidence="1">
    <location>
        <position position="53"/>
    </location>
    <ligand>
        <name>ATP</name>
        <dbReference type="ChEBI" id="CHEBI:30616"/>
    </ligand>
</feature>
<reference evidence="2 3" key="1">
    <citation type="submission" date="2020-07" db="EMBL/GenBank/DDBJ databases">
        <authorList>
            <person name="Feng H."/>
        </authorList>
    </citation>
    <scope>NUCLEOTIDE SEQUENCE [LARGE SCALE GENOMIC DNA]</scope>
    <source>
        <strain evidence="3">s-11</strain>
    </source>
</reference>
<dbReference type="NCBIfam" id="TIGR00347">
    <property type="entry name" value="bioD"/>
    <property type="match status" value="1"/>
</dbReference>
<proteinExistence type="inferred from homology"/>
<comment type="catalytic activity">
    <reaction evidence="1">
        <text>(7R,8S)-7,8-diammoniononanoate + CO2 + ATP = (4R,5S)-dethiobiotin + ADP + phosphate + 3 H(+)</text>
        <dbReference type="Rhea" id="RHEA:15805"/>
        <dbReference type="ChEBI" id="CHEBI:15378"/>
        <dbReference type="ChEBI" id="CHEBI:16526"/>
        <dbReference type="ChEBI" id="CHEBI:30616"/>
        <dbReference type="ChEBI" id="CHEBI:43474"/>
        <dbReference type="ChEBI" id="CHEBI:149469"/>
        <dbReference type="ChEBI" id="CHEBI:149473"/>
        <dbReference type="ChEBI" id="CHEBI:456216"/>
        <dbReference type="EC" id="6.3.3.3"/>
    </reaction>
</comment>
<keyword evidence="1" id="KW-0093">Biotin biosynthesis</keyword>
<dbReference type="GO" id="GO:0004141">
    <property type="term" value="F:dethiobiotin synthase activity"/>
    <property type="evidence" value="ECO:0007669"/>
    <property type="project" value="UniProtKB-UniRule"/>
</dbReference>
<dbReference type="AlphaFoldDB" id="A0A7W2AIW7"/>
<feature type="binding site" evidence="1">
    <location>
        <position position="114"/>
    </location>
    <ligand>
        <name>Mg(2+)</name>
        <dbReference type="ChEBI" id="CHEBI:18420"/>
    </ligand>
</feature>
<dbReference type="GO" id="GO:0009102">
    <property type="term" value="P:biotin biosynthetic process"/>
    <property type="evidence" value="ECO:0007669"/>
    <property type="project" value="UniProtKB-UniRule"/>
</dbReference>
<dbReference type="PANTHER" id="PTHR43210:SF5">
    <property type="entry name" value="DETHIOBIOTIN SYNTHETASE"/>
    <property type="match status" value="1"/>
</dbReference>
<dbReference type="EC" id="6.3.3.3" evidence="1"/>
<comment type="caution">
    <text evidence="1">Lacks conserved residue(s) required for the propagation of feature annotation.</text>
</comment>